<evidence type="ECO:0000313" key="1">
    <source>
        <dbReference type="EMBL" id="GFN47277.1"/>
    </source>
</evidence>
<accession>A0A6L2ZQX4</accession>
<evidence type="ECO:0000313" key="2">
    <source>
        <dbReference type="Proteomes" id="UP000504714"/>
    </source>
</evidence>
<name>A0A6L2ZQX4_9ENTR</name>
<dbReference type="RefSeq" id="WP_176488756.1">
    <property type="nucleotide sequence ID" value="NZ_BLXO01000008.1"/>
</dbReference>
<protein>
    <submittedName>
        <fullName evidence="1">Antitoxin of toxin-antitoxin stability system</fullName>
    </submittedName>
</protein>
<comment type="caution">
    <text evidence="1">The sequence shown here is derived from an EMBL/GenBank/DDBJ whole genome shotgun (WGS) entry which is preliminary data.</text>
</comment>
<sequence>MRTTVTIDDILYEKALDMANPGMDKSDLFREAIKTFVRVQAAKRLAALGGTTPEIKAVPRRREKPVAQ</sequence>
<dbReference type="Proteomes" id="UP000504714">
    <property type="component" value="Unassembled WGS sequence"/>
</dbReference>
<dbReference type="EMBL" id="BLXO01000008">
    <property type="protein sequence ID" value="GFN47277.1"/>
    <property type="molecule type" value="Genomic_DNA"/>
</dbReference>
<gene>
    <name evidence="1" type="ORF">RINTU1_32770</name>
</gene>
<reference evidence="1 2" key="1">
    <citation type="submission" date="2020-06" db="EMBL/GenBank/DDBJ databases">
        <title>The genome sequence of Candidatus Regiella insecticola strain Tut.</title>
        <authorList>
            <person name="Nikoh N."/>
            <person name="Tsuchida T."/>
            <person name="Koga R."/>
            <person name="Oshima K."/>
            <person name="Hattori M."/>
            <person name="Fukatsu T."/>
        </authorList>
    </citation>
    <scope>NUCLEOTIDE SEQUENCE [LARGE SCALE GENOMIC DNA]</scope>
    <source>
        <strain evidence="1 2">Tut</strain>
    </source>
</reference>
<organism evidence="1 2">
    <name type="scientific">Candidatus Regiella insecticola</name>
    <dbReference type="NCBI Taxonomy" id="138073"/>
    <lineage>
        <taxon>Bacteria</taxon>
        <taxon>Pseudomonadati</taxon>
        <taxon>Pseudomonadota</taxon>
        <taxon>Gammaproteobacteria</taxon>
        <taxon>Enterobacterales</taxon>
        <taxon>Enterobacteriaceae</taxon>
        <taxon>aphid secondary symbionts</taxon>
        <taxon>Candidatus Regiella</taxon>
    </lineage>
</organism>
<dbReference type="AlphaFoldDB" id="A0A6L2ZQX4"/>
<dbReference type="InterPro" id="IPR019239">
    <property type="entry name" value="VapB_antitoxin"/>
</dbReference>
<dbReference type="Pfam" id="PF09957">
    <property type="entry name" value="VapB_antitoxin"/>
    <property type="match status" value="1"/>
</dbReference>
<proteinExistence type="predicted"/>